<organism evidence="3">
    <name type="scientific">Ananas comosus var. bracteatus</name>
    <name type="common">red pineapple</name>
    <dbReference type="NCBI Taxonomy" id="296719"/>
    <lineage>
        <taxon>Eukaryota</taxon>
        <taxon>Viridiplantae</taxon>
        <taxon>Streptophyta</taxon>
        <taxon>Embryophyta</taxon>
        <taxon>Tracheophyta</taxon>
        <taxon>Spermatophyta</taxon>
        <taxon>Magnoliopsida</taxon>
        <taxon>Liliopsida</taxon>
        <taxon>Poales</taxon>
        <taxon>Bromeliaceae</taxon>
        <taxon>Bromelioideae</taxon>
        <taxon>Ananas</taxon>
    </lineage>
</organism>
<proteinExistence type="inferred from homology"/>
<dbReference type="EMBL" id="LR862135">
    <property type="protein sequence ID" value="CAD1841786.1"/>
    <property type="molecule type" value="Genomic_DNA"/>
</dbReference>
<dbReference type="AlphaFoldDB" id="A0A6V7QG41"/>
<evidence type="ECO:0000256" key="1">
    <source>
        <dbReference type="ARBA" id="ARBA00011083"/>
    </source>
</evidence>
<name>A0A6V7QG41_ANACO</name>
<comment type="similarity">
    <text evidence="1">Belongs to the peptidase C26 family.</text>
</comment>
<feature type="domain" description="Glutamine amidotransferase" evidence="2">
    <location>
        <begin position="128"/>
        <end position="266"/>
    </location>
</feature>
<accession>A0A6V7QG41</accession>
<evidence type="ECO:0000259" key="2">
    <source>
        <dbReference type="Pfam" id="PF00117"/>
    </source>
</evidence>
<protein>
    <recommendedName>
        <fullName evidence="2">Glutamine amidotransferase domain-containing protein</fullName>
    </recommendedName>
</protein>
<dbReference type="PROSITE" id="PS51273">
    <property type="entry name" value="GATASE_TYPE_1"/>
    <property type="match status" value="1"/>
</dbReference>
<evidence type="ECO:0000313" key="3">
    <source>
        <dbReference type="EMBL" id="CAD1841786.1"/>
    </source>
</evidence>
<dbReference type="SUPFAM" id="SSF52317">
    <property type="entry name" value="Class I glutamine amidotransferase-like"/>
    <property type="match status" value="1"/>
</dbReference>
<dbReference type="InterPro" id="IPR017926">
    <property type="entry name" value="GATASE"/>
</dbReference>
<sequence>MEVGNSGVQFHHRRYQRRAYGLCDGMRFFLNGIKREGVERERERWGGGVVVVEEEEEEVEVARGGAGKEKRKRKKKYGVLVCAEEEPEYVREAHGGYFKMFVRLLGDEGETWHLFRAARGELPTAADAAAFDGFVVTGSCSDAHGPDPWIADLAHLLQTLAAARTTILLGFCFGHQILSRALGGKTGRAVNGWDIGVTCIHPSNSTLKLLSSLHIPSHLPVIECHRDEVWELPPNAEVMARSEKTGIEMFRYGDHVMGIQGHPEYTKDILLHLIDRLLQRNLIQMSHAEDAKASLEAREPDREAWQRLCKSFLKGKLPQLKPLPIEDE</sequence>
<dbReference type="PANTHER" id="PTHR42695">
    <property type="entry name" value="GLUTAMINE AMIDOTRANSFERASE YLR126C-RELATED"/>
    <property type="match status" value="1"/>
</dbReference>
<dbReference type="Pfam" id="PF00117">
    <property type="entry name" value="GATase"/>
    <property type="match status" value="1"/>
</dbReference>
<reference evidence="3" key="1">
    <citation type="submission" date="2020-07" db="EMBL/GenBank/DDBJ databases">
        <authorList>
            <person name="Lin J."/>
        </authorList>
    </citation>
    <scope>NUCLEOTIDE SEQUENCE</scope>
</reference>
<dbReference type="CDD" id="cd01741">
    <property type="entry name" value="GATase1_1"/>
    <property type="match status" value="1"/>
</dbReference>
<gene>
    <name evidence="3" type="ORF">CB5_LOCUS24997</name>
</gene>
<dbReference type="InterPro" id="IPR029062">
    <property type="entry name" value="Class_I_gatase-like"/>
</dbReference>
<dbReference type="PANTHER" id="PTHR42695:SF13">
    <property type="entry name" value="GLUTAMINE AMIDOTRANSFERASE CLASS-I FAMILY PROTEIN, EXPRESSED"/>
    <property type="match status" value="1"/>
</dbReference>
<dbReference type="GO" id="GO:0005829">
    <property type="term" value="C:cytosol"/>
    <property type="evidence" value="ECO:0007669"/>
    <property type="project" value="TreeGrafter"/>
</dbReference>
<dbReference type="InterPro" id="IPR044992">
    <property type="entry name" value="ChyE-like"/>
</dbReference>
<dbReference type="Gene3D" id="3.40.50.880">
    <property type="match status" value="1"/>
</dbReference>